<keyword evidence="10" id="KW-1185">Reference proteome</keyword>
<dbReference type="Ensembl" id="ENSKMAT00000009344.1">
    <property type="protein sequence ID" value="ENSKMAP00000009209.1"/>
    <property type="gene ID" value="ENSKMAG00000006911.1"/>
</dbReference>
<dbReference type="PANTHER" id="PTHR46716">
    <property type="entry name" value="MITOGEN-ACTIVATED PROTEIN KINASE KINASE KINASE 7"/>
    <property type="match status" value="1"/>
</dbReference>
<dbReference type="PROSITE" id="PS00107">
    <property type="entry name" value="PROTEIN_KINASE_ATP"/>
    <property type="match status" value="1"/>
</dbReference>
<keyword evidence="6 7" id="KW-0067">ATP-binding</keyword>
<dbReference type="InterPro" id="IPR017441">
    <property type="entry name" value="Protein_kinase_ATP_BS"/>
</dbReference>
<keyword evidence="5" id="KW-0418">Kinase</keyword>
<organism evidence="9 10">
    <name type="scientific">Kryptolebias marmoratus</name>
    <name type="common">Mangrove killifish</name>
    <name type="synonym">Rivulus marmoratus</name>
    <dbReference type="NCBI Taxonomy" id="37003"/>
    <lineage>
        <taxon>Eukaryota</taxon>
        <taxon>Metazoa</taxon>
        <taxon>Chordata</taxon>
        <taxon>Craniata</taxon>
        <taxon>Vertebrata</taxon>
        <taxon>Euteleostomi</taxon>
        <taxon>Actinopterygii</taxon>
        <taxon>Neopterygii</taxon>
        <taxon>Teleostei</taxon>
        <taxon>Neoteleostei</taxon>
        <taxon>Acanthomorphata</taxon>
        <taxon>Ovalentaria</taxon>
        <taxon>Atherinomorphae</taxon>
        <taxon>Cyprinodontiformes</taxon>
        <taxon>Rivulidae</taxon>
        <taxon>Kryptolebias</taxon>
    </lineage>
</organism>
<dbReference type="Proteomes" id="UP000264800">
    <property type="component" value="Unplaced"/>
</dbReference>
<dbReference type="PROSITE" id="PS50011">
    <property type="entry name" value="PROTEIN_KINASE_DOM"/>
    <property type="match status" value="1"/>
</dbReference>
<evidence type="ECO:0000256" key="2">
    <source>
        <dbReference type="ARBA" id="ARBA00022527"/>
    </source>
</evidence>
<dbReference type="InterPro" id="IPR011009">
    <property type="entry name" value="Kinase-like_dom_sf"/>
</dbReference>
<keyword evidence="3" id="KW-0808">Transferase</keyword>
<evidence type="ECO:0000256" key="5">
    <source>
        <dbReference type="ARBA" id="ARBA00022777"/>
    </source>
</evidence>
<dbReference type="AlphaFoldDB" id="A0A3Q3ADD4"/>
<comment type="similarity">
    <text evidence="1">Belongs to the protein kinase superfamily. STE Ser/Thr protein kinase family. MAP kinase kinase kinase subfamily.</text>
</comment>
<dbReference type="STRING" id="37003.ENSKMAP00000009209"/>
<dbReference type="SUPFAM" id="SSF56112">
    <property type="entry name" value="Protein kinase-like (PK-like)"/>
    <property type="match status" value="1"/>
</dbReference>
<reference evidence="9" key="2">
    <citation type="submission" date="2025-09" db="UniProtKB">
        <authorList>
            <consortium name="Ensembl"/>
        </authorList>
    </citation>
    <scope>IDENTIFICATION</scope>
</reference>
<feature type="domain" description="Protein kinase" evidence="8">
    <location>
        <begin position="11"/>
        <end position="204"/>
    </location>
</feature>
<name>A0A3Q3ADD4_KRYMA</name>
<proteinExistence type="inferred from homology"/>
<dbReference type="GO" id="GO:0043123">
    <property type="term" value="P:positive regulation of canonical NF-kappaB signal transduction"/>
    <property type="evidence" value="ECO:0007669"/>
    <property type="project" value="TreeGrafter"/>
</dbReference>
<evidence type="ECO:0000256" key="4">
    <source>
        <dbReference type="ARBA" id="ARBA00022741"/>
    </source>
</evidence>
<evidence type="ECO:0000259" key="8">
    <source>
        <dbReference type="PROSITE" id="PS50011"/>
    </source>
</evidence>
<dbReference type="GO" id="GO:0005524">
    <property type="term" value="F:ATP binding"/>
    <property type="evidence" value="ECO:0007669"/>
    <property type="project" value="UniProtKB-UniRule"/>
</dbReference>
<dbReference type="PANTHER" id="PTHR46716:SF1">
    <property type="entry name" value="MITOGEN-ACTIVATED PROTEIN KINASE KINASE KINASE 7"/>
    <property type="match status" value="1"/>
</dbReference>
<evidence type="ECO:0000313" key="10">
    <source>
        <dbReference type="Proteomes" id="UP000264800"/>
    </source>
</evidence>
<dbReference type="InterPro" id="IPR000719">
    <property type="entry name" value="Prot_kinase_dom"/>
</dbReference>
<evidence type="ECO:0000256" key="7">
    <source>
        <dbReference type="PROSITE-ProRule" id="PRU10141"/>
    </source>
</evidence>
<evidence type="ECO:0000256" key="6">
    <source>
        <dbReference type="ARBA" id="ARBA00022840"/>
    </source>
</evidence>
<dbReference type="FunFam" id="3.30.200.20:FF:000152">
    <property type="entry name" value="Mitogen-activated protein kinase kinase kinase 7"/>
    <property type="match status" value="1"/>
</dbReference>
<evidence type="ECO:0000256" key="3">
    <source>
        <dbReference type="ARBA" id="ARBA00022679"/>
    </source>
</evidence>
<keyword evidence="4 7" id="KW-0547">Nucleotide-binding</keyword>
<dbReference type="InterPro" id="IPR001245">
    <property type="entry name" value="Ser-Thr/Tyr_kinase_cat_dom"/>
</dbReference>
<dbReference type="GO" id="GO:0004709">
    <property type="term" value="F:MAP kinase kinase kinase activity"/>
    <property type="evidence" value="ECO:0007669"/>
    <property type="project" value="TreeGrafter"/>
</dbReference>
<sequence>MVFEDIQYDDIQFEAAVGRGTFGVVFKAVWKGKDVAIKTIESDAERNAFLVELRQLSRVSHPNIVKLYGSCDDPVCLVMEYAECGSLYNRKCPIDRIGSEEPFPERQSPPLCFSAAQRRPAAPLHSCARHELVSAVRRRRGVPARHEAQGSDPQRPQTAKVRARAVCQSESFHVGRQVSVSQVCVFVSQVCLCLSGLCLCLSGL</sequence>
<dbReference type="Gene3D" id="3.30.200.20">
    <property type="entry name" value="Phosphorylase Kinase, domain 1"/>
    <property type="match status" value="1"/>
</dbReference>
<dbReference type="GeneTree" id="ENSGT00940000177099"/>
<protein>
    <submittedName>
        <fullName evidence="9">Mitogen-activated protein kinase kinase kinase 7-like</fullName>
    </submittedName>
</protein>
<keyword evidence="2" id="KW-0723">Serine/threonine-protein kinase</keyword>
<dbReference type="Pfam" id="PF07714">
    <property type="entry name" value="PK_Tyr_Ser-Thr"/>
    <property type="match status" value="1"/>
</dbReference>
<feature type="binding site" evidence="7">
    <location>
        <position position="38"/>
    </location>
    <ligand>
        <name>ATP</name>
        <dbReference type="ChEBI" id="CHEBI:30616"/>
    </ligand>
</feature>
<evidence type="ECO:0000313" key="9">
    <source>
        <dbReference type="Ensembl" id="ENSKMAP00000009209.1"/>
    </source>
</evidence>
<evidence type="ECO:0000256" key="1">
    <source>
        <dbReference type="ARBA" id="ARBA00006529"/>
    </source>
</evidence>
<dbReference type="GO" id="GO:0006955">
    <property type="term" value="P:immune response"/>
    <property type="evidence" value="ECO:0007669"/>
    <property type="project" value="TreeGrafter"/>
</dbReference>
<reference evidence="9" key="1">
    <citation type="submission" date="2025-08" db="UniProtKB">
        <authorList>
            <consortium name="Ensembl"/>
        </authorList>
    </citation>
    <scope>IDENTIFICATION</scope>
</reference>
<accession>A0A3Q3ADD4</accession>
<dbReference type="GO" id="GO:0007254">
    <property type="term" value="P:JNK cascade"/>
    <property type="evidence" value="ECO:0007669"/>
    <property type="project" value="TreeGrafter"/>
</dbReference>